<protein>
    <submittedName>
        <fullName evidence="1">Uncharacterized protein</fullName>
    </submittedName>
</protein>
<reference evidence="1" key="1">
    <citation type="submission" date="2020-03" db="EMBL/GenBank/DDBJ databases">
        <title>The deep terrestrial virosphere.</title>
        <authorList>
            <person name="Holmfeldt K."/>
            <person name="Nilsson E."/>
            <person name="Simone D."/>
            <person name="Lopez-Fernandez M."/>
            <person name="Wu X."/>
            <person name="de Brujin I."/>
            <person name="Lundin D."/>
            <person name="Andersson A."/>
            <person name="Bertilsson S."/>
            <person name="Dopson M."/>
        </authorList>
    </citation>
    <scope>NUCLEOTIDE SEQUENCE</scope>
    <source>
        <strain evidence="1">MM415A00525</strain>
    </source>
</reference>
<dbReference type="EMBL" id="MT142462">
    <property type="protein sequence ID" value="QJA81548.1"/>
    <property type="molecule type" value="Genomic_DNA"/>
</dbReference>
<gene>
    <name evidence="1" type="ORF">MM415A00525_0051</name>
</gene>
<sequence>MSVMDNIEEKYQDEITALKAEVGLKDKQNAELRERLNKSWEREDAQGHDLLRLTVTIADLKEEKAKEFFACAKLIGEKKEEIATLKAEMERLREVLKRIRDWPYDIMGDCVYDARKEAQAALKEAANEPM</sequence>
<name>A0A6M3KJI1_9ZZZZ</name>
<evidence type="ECO:0000313" key="1">
    <source>
        <dbReference type="EMBL" id="QJA81548.1"/>
    </source>
</evidence>
<dbReference type="AlphaFoldDB" id="A0A6M3KJI1"/>
<accession>A0A6M3KJI1</accession>
<proteinExistence type="predicted"/>
<organism evidence="1">
    <name type="scientific">viral metagenome</name>
    <dbReference type="NCBI Taxonomy" id="1070528"/>
    <lineage>
        <taxon>unclassified sequences</taxon>
        <taxon>metagenomes</taxon>
        <taxon>organismal metagenomes</taxon>
    </lineage>
</organism>